<name>A0AAV9NSZ5_9PEZI</name>
<dbReference type="Gene3D" id="3.30.710.10">
    <property type="entry name" value="Potassium Channel Kv1.1, Chain A"/>
    <property type="match status" value="1"/>
</dbReference>
<feature type="compositionally biased region" description="Basic residues" evidence="1">
    <location>
        <begin position="103"/>
        <end position="112"/>
    </location>
</feature>
<comment type="caution">
    <text evidence="2">The sequence shown here is derived from an EMBL/GenBank/DDBJ whole genome shotgun (WGS) entry which is preliminary data.</text>
</comment>
<gene>
    <name evidence="2" type="ORF">LTR77_011258</name>
</gene>
<evidence type="ECO:0000256" key="1">
    <source>
        <dbReference type="SAM" id="MobiDB-lite"/>
    </source>
</evidence>
<protein>
    <submittedName>
        <fullName evidence="2">Uncharacterized protein</fullName>
    </submittedName>
</protein>
<dbReference type="EMBL" id="JAVRRT010000041">
    <property type="protein sequence ID" value="KAK5162668.1"/>
    <property type="molecule type" value="Genomic_DNA"/>
</dbReference>
<dbReference type="RefSeq" id="XP_064653349.1">
    <property type="nucleotide sequence ID" value="XM_064808465.1"/>
</dbReference>
<sequence>MQSGYFNTACKEGRWKEGSTDVITLKAASDVIEGDDPSIVDLMITFLYENDYQPRLDQIALSIDEHHQDEGPGIAIEVPDSESTSNEVQGPIDHGNPMEVGKGKKAKGKKNKYASLRAQDLSEDINAPAARPTNAESFLPVHAKVFALGSKYDIPHLQSRSIAKFKATACLWSKDELTEAISIAFNTAPDNNGLRVAI</sequence>
<dbReference type="PANTHER" id="PTHR47843">
    <property type="entry name" value="BTB DOMAIN-CONTAINING PROTEIN-RELATED"/>
    <property type="match status" value="1"/>
</dbReference>
<dbReference type="InterPro" id="IPR011333">
    <property type="entry name" value="SKP1/BTB/POZ_sf"/>
</dbReference>
<dbReference type="AlphaFoldDB" id="A0AAV9NSZ5"/>
<proteinExistence type="predicted"/>
<dbReference type="Proteomes" id="UP001337655">
    <property type="component" value="Unassembled WGS sequence"/>
</dbReference>
<keyword evidence="3" id="KW-1185">Reference proteome</keyword>
<dbReference type="GeneID" id="89932573"/>
<accession>A0AAV9NSZ5</accession>
<evidence type="ECO:0000313" key="2">
    <source>
        <dbReference type="EMBL" id="KAK5162668.1"/>
    </source>
</evidence>
<evidence type="ECO:0000313" key="3">
    <source>
        <dbReference type="Proteomes" id="UP001337655"/>
    </source>
</evidence>
<organism evidence="2 3">
    <name type="scientific">Saxophila tyrrhenica</name>
    <dbReference type="NCBI Taxonomy" id="1690608"/>
    <lineage>
        <taxon>Eukaryota</taxon>
        <taxon>Fungi</taxon>
        <taxon>Dikarya</taxon>
        <taxon>Ascomycota</taxon>
        <taxon>Pezizomycotina</taxon>
        <taxon>Dothideomycetes</taxon>
        <taxon>Dothideomycetidae</taxon>
        <taxon>Mycosphaerellales</taxon>
        <taxon>Extremaceae</taxon>
        <taxon>Saxophila</taxon>
    </lineage>
</organism>
<dbReference type="PANTHER" id="PTHR47843:SF5">
    <property type="entry name" value="BTB_POZ DOMAIN PROTEIN"/>
    <property type="match status" value="1"/>
</dbReference>
<feature type="region of interest" description="Disordered" evidence="1">
    <location>
        <begin position="73"/>
        <end position="113"/>
    </location>
</feature>
<reference evidence="2 3" key="1">
    <citation type="submission" date="2023-08" db="EMBL/GenBank/DDBJ databases">
        <title>Black Yeasts Isolated from many extreme environments.</title>
        <authorList>
            <person name="Coleine C."/>
            <person name="Stajich J.E."/>
            <person name="Selbmann L."/>
        </authorList>
    </citation>
    <scope>NUCLEOTIDE SEQUENCE [LARGE SCALE GENOMIC DNA]</scope>
    <source>
        <strain evidence="2 3">CCFEE 5935</strain>
    </source>
</reference>